<dbReference type="RefSeq" id="WP_336350861.1">
    <property type="nucleotide sequence ID" value="NZ_JAZAQL010000002.1"/>
</dbReference>
<dbReference type="InterPro" id="IPR043900">
    <property type="entry name" value="DUF5788"/>
</dbReference>
<dbReference type="Proteomes" id="UP001596395">
    <property type="component" value="Unassembled WGS sequence"/>
</dbReference>
<dbReference type="Pfam" id="PF19101">
    <property type="entry name" value="DUF5788"/>
    <property type="match status" value="1"/>
</dbReference>
<accession>A0ABD5VL30</accession>
<comment type="caution">
    <text evidence="1">The sequence shown here is derived from an EMBL/GenBank/DDBJ whole genome shotgun (WGS) entry which is preliminary data.</text>
</comment>
<name>A0ABD5VL30_9EURY</name>
<evidence type="ECO:0000313" key="1">
    <source>
        <dbReference type="EMBL" id="MFC6953912.1"/>
    </source>
</evidence>
<sequence>MKDSERRRLLSKLQRRSGTVGGDIPDELTVQGKTVDVKAFLFECDDVDAIPESERERLESLKRSLKRERLQRKQRLEREALSVEAGEAIVRSVRGIDRALNALEGLDEPGIEEQLRRKQLEDAEELRALMDLAAN</sequence>
<protein>
    <submittedName>
        <fullName evidence="1">DUF5788 family protein</fullName>
    </submittedName>
</protein>
<gene>
    <name evidence="1" type="ORF">ACFQGB_13655</name>
</gene>
<proteinExistence type="predicted"/>
<dbReference type="AlphaFoldDB" id="A0ABD5VL30"/>
<organism evidence="1 2">
    <name type="scientific">Halorubellus litoreus</name>
    <dbReference type="NCBI Taxonomy" id="755308"/>
    <lineage>
        <taxon>Archaea</taxon>
        <taxon>Methanobacteriati</taxon>
        <taxon>Methanobacteriota</taxon>
        <taxon>Stenosarchaea group</taxon>
        <taxon>Halobacteria</taxon>
        <taxon>Halobacteriales</taxon>
        <taxon>Halorubellaceae</taxon>
        <taxon>Halorubellus</taxon>
    </lineage>
</organism>
<keyword evidence="2" id="KW-1185">Reference proteome</keyword>
<dbReference type="EMBL" id="JBHSXN010000002">
    <property type="protein sequence ID" value="MFC6953912.1"/>
    <property type="molecule type" value="Genomic_DNA"/>
</dbReference>
<reference evidence="1 2" key="1">
    <citation type="journal article" date="2019" name="Int. J. Syst. Evol. Microbiol.">
        <title>The Global Catalogue of Microorganisms (GCM) 10K type strain sequencing project: providing services to taxonomists for standard genome sequencing and annotation.</title>
        <authorList>
            <consortium name="The Broad Institute Genomics Platform"/>
            <consortium name="The Broad Institute Genome Sequencing Center for Infectious Disease"/>
            <person name="Wu L."/>
            <person name="Ma J."/>
        </authorList>
    </citation>
    <scope>NUCLEOTIDE SEQUENCE [LARGE SCALE GENOMIC DNA]</scope>
    <source>
        <strain evidence="1 2">GX26</strain>
    </source>
</reference>
<evidence type="ECO:0000313" key="2">
    <source>
        <dbReference type="Proteomes" id="UP001596395"/>
    </source>
</evidence>